<evidence type="ECO:0000256" key="1">
    <source>
        <dbReference type="SAM" id="MobiDB-lite"/>
    </source>
</evidence>
<sequence>MGHAEVGAQVRAEEAERGGEHELGSGGTGVDIGEQPVEHGPQDCPQPGQEPPAGPGGPGLPGSGAEDRGGVGGEGREAEPVRFDEAPEPGSGQHANPIPGGGQTPAEGHAGLDITARTGRDDHHQAAHRFAAVRWYLKRNGRLASTAANRASAPTR</sequence>
<accession>A0ABQ3K8W8</accession>
<protein>
    <submittedName>
        <fullName evidence="2">Uncharacterized protein</fullName>
    </submittedName>
</protein>
<evidence type="ECO:0000313" key="2">
    <source>
        <dbReference type="EMBL" id="GHG07331.1"/>
    </source>
</evidence>
<feature type="compositionally biased region" description="Basic and acidic residues" evidence="1">
    <location>
        <begin position="11"/>
        <end position="23"/>
    </location>
</feature>
<proteinExistence type="predicted"/>
<reference evidence="3" key="1">
    <citation type="journal article" date="2019" name="Int. J. Syst. Evol. Microbiol.">
        <title>The Global Catalogue of Microorganisms (GCM) 10K type strain sequencing project: providing services to taxonomists for standard genome sequencing and annotation.</title>
        <authorList>
            <consortium name="The Broad Institute Genomics Platform"/>
            <consortium name="The Broad Institute Genome Sequencing Center for Infectious Disease"/>
            <person name="Wu L."/>
            <person name="Ma J."/>
        </authorList>
    </citation>
    <scope>NUCLEOTIDE SEQUENCE [LARGE SCALE GENOMIC DNA]</scope>
    <source>
        <strain evidence="3">CGMCC 4.7680</strain>
    </source>
</reference>
<feature type="region of interest" description="Disordered" evidence="1">
    <location>
        <begin position="1"/>
        <end position="125"/>
    </location>
</feature>
<keyword evidence="3" id="KW-1185">Reference proteome</keyword>
<gene>
    <name evidence="2" type="ORF">GCM10017567_24800</name>
</gene>
<evidence type="ECO:0000313" key="3">
    <source>
        <dbReference type="Proteomes" id="UP000649955"/>
    </source>
</evidence>
<feature type="compositionally biased region" description="Basic and acidic residues" evidence="1">
    <location>
        <begin position="65"/>
        <end position="85"/>
    </location>
</feature>
<name>A0ABQ3K8W8_9PSEU</name>
<dbReference type="Proteomes" id="UP000649955">
    <property type="component" value="Unassembled WGS sequence"/>
</dbReference>
<feature type="compositionally biased region" description="Low complexity" evidence="1">
    <location>
        <begin position="1"/>
        <end position="10"/>
    </location>
</feature>
<comment type="caution">
    <text evidence="2">The sequence shown here is derived from an EMBL/GenBank/DDBJ whole genome shotgun (WGS) entry which is preliminary data.</text>
</comment>
<organism evidence="2 3">
    <name type="scientific">Amycolatopsis bullii</name>
    <dbReference type="NCBI Taxonomy" id="941987"/>
    <lineage>
        <taxon>Bacteria</taxon>
        <taxon>Bacillati</taxon>
        <taxon>Actinomycetota</taxon>
        <taxon>Actinomycetes</taxon>
        <taxon>Pseudonocardiales</taxon>
        <taxon>Pseudonocardiaceae</taxon>
        <taxon>Amycolatopsis</taxon>
    </lineage>
</organism>
<dbReference type="EMBL" id="BNAW01000007">
    <property type="protein sequence ID" value="GHG07331.1"/>
    <property type="molecule type" value="Genomic_DNA"/>
</dbReference>